<dbReference type="OrthoDB" id="2149800at2"/>
<reference evidence="2 3" key="1">
    <citation type="submission" date="2018-05" db="EMBL/GenBank/DDBJ databases">
        <title>Marinilabilia rubrum sp. nov., isolated from saltern sediment.</title>
        <authorList>
            <person name="Zhang R."/>
        </authorList>
    </citation>
    <scope>NUCLEOTIDE SEQUENCE [LARGE SCALE GENOMIC DNA]</scope>
    <source>
        <strain evidence="2 3">WTE16</strain>
    </source>
</reference>
<dbReference type="PANTHER" id="PTHR33734">
    <property type="entry name" value="LYSM DOMAIN-CONTAINING GPI-ANCHORED PROTEIN 2"/>
    <property type="match status" value="1"/>
</dbReference>
<dbReference type="Gene3D" id="3.40.50.2300">
    <property type="match status" value="2"/>
</dbReference>
<dbReference type="InterPro" id="IPR028082">
    <property type="entry name" value="Peripla_BP_I"/>
</dbReference>
<dbReference type="EMBL" id="QEWP01000004">
    <property type="protein sequence ID" value="PWD99979.1"/>
    <property type="molecule type" value="Genomic_DNA"/>
</dbReference>
<dbReference type="GO" id="GO:0008932">
    <property type="term" value="F:lytic endotransglycosylase activity"/>
    <property type="evidence" value="ECO:0007669"/>
    <property type="project" value="TreeGrafter"/>
</dbReference>
<dbReference type="Gene3D" id="3.10.350.10">
    <property type="entry name" value="LysM domain"/>
    <property type="match status" value="5"/>
</dbReference>
<dbReference type="InterPro" id="IPR036779">
    <property type="entry name" value="LysM_dom_sf"/>
</dbReference>
<dbReference type="Proteomes" id="UP000244956">
    <property type="component" value="Unassembled WGS sequence"/>
</dbReference>
<dbReference type="InterPro" id="IPR018392">
    <property type="entry name" value="LysM"/>
</dbReference>
<name>A0A2U2BA80_9BACT</name>
<dbReference type="Pfam" id="PF01476">
    <property type="entry name" value="LysM"/>
    <property type="match status" value="5"/>
</dbReference>
<organism evidence="2 3">
    <name type="scientific">Marinilabilia rubra</name>
    <dbReference type="NCBI Taxonomy" id="2162893"/>
    <lineage>
        <taxon>Bacteria</taxon>
        <taxon>Pseudomonadati</taxon>
        <taxon>Bacteroidota</taxon>
        <taxon>Bacteroidia</taxon>
        <taxon>Marinilabiliales</taxon>
        <taxon>Marinilabiliaceae</taxon>
        <taxon>Marinilabilia</taxon>
    </lineage>
</organism>
<dbReference type="PANTHER" id="PTHR33734:SF22">
    <property type="entry name" value="MEMBRANE-BOUND LYTIC MUREIN TRANSGLYCOSYLASE D"/>
    <property type="match status" value="1"/>
</dbReference>
<dbReference type="SUPFAM" id="SSF54106">
    <property type="entry name" value="LysM domain"/>
    <property type="match status" value="5"/>
</dbReference>
<dbReference type="PROSITE" id="PS51782">
    <property type="entry name" value="LYSM"/>
    <property type="match status" value="5"/>
</dbReference>
<feature type="domain" description="LysM" evidence="1">
    <location>
        <begin position="306"/>
        <end position="350"/>
    </location>
</feature>
<gene>
    <name evidence="2" type="ORF">DDZ16_06340</name>
</gene>
<feature type="domain" description="LysM" evidence="1">
    <location>
        <begin position="44"/>
        <end position="87"/>
    </location>
</feature>
<proteinExistence type="predicted"/>
<accession>A0A2U2BA80</accession>
<dbReference type="AlphaFoldDB" id="A0A2U2BA80"/>
<feature type="domain" description="LysM" evidence="1">
    <location>
        <begin position="107"/>
        <end position="150"/>
    </location>
</feature>
<feature type="domain" description="LysM" evidence="1">
    <location>
        <begin position="169"/>
        <end position="213"/>
    </location>
</feature>
<protein>
    <submittedName>
        <fullName evidence="2">Peptidoglycan-binding protein</fullName>
    </submittedName>
</protein>
<feature type="domain" description="LysM" evidence="1">
    <location>
        <begin position="241"/>
        <end position="285"/>
    </location>
</feature>
<comment type="caution">
    <text evidence="2">The sequence shown here is derived from an EMBL/GenBank/DDBJ whole genome shotgun (WGS) entry which is preliminary data.</text>
</comment>
<evidence type="ECO:0000313" key="2">
    <source>
        <dbReference type="EMBL" id="PWD99979.1"/>
    </source>
</evidence>
<evidence type="ECO:0000313" key="3">
    <source>
        <dbReference type="Proteomes" id="UP000244956"/>
    </source>
</evidence>
<dbReference type="RefSeq" id="WP_109263603.1">
    <property type="nucleotide sequence ID" value="NZ_QEWP01000004.1"/>
</dbReference>
<dbReference type="SUPFAM" id="SSF53822">
    <property type="entry name" value="Periplasmic binding protein-like I"/>
    <property type="match status" value="1"/>
</dbReference>
<sequence>MHKNSFQKIRLFLIGVLAFGFVAVSLAQDEPLGRRIVIDGDEYFLHVVEPGQGFYGIGRKYNVTQKEILEANPDIGEELKSGQVIRIPVIEGRNTSFEEINKTGNFILHTVEKGQTIWYISRKYGVDVENIIKNNPGSDEKLIVGSIIKVPVKKPRIETDFPGTDKDFMLYTVKPGNTLYSLSRRFNVSVGEIVKYNPALRNGVLKIGSVVRIPQEEEMARASLSEPTSDKMGMIQGEEFIYHEIKPGQTLYSIGKRYQTEVSEIRKLNPEISISELKPGYMLRIPKVDNRKQTAKQQRTREDLFQTHRVKRRETLFSISRRYNVDMETIRKVNQGIDFSDLRKGIELKIPKDEWFVENYPGSPDEKDLKDKTAFERTEQAAYETADSMCLNKSGLGRMRPVRVALLLPFALDETEEANILEKIEDRDTIRTVRKNRIVARRSKVFAEFYEGVLLSLDQLKKENVSVDLSVFDIAPDKESLKMVLKTNSEIKNMDLIIGPARSENLEIVSEFAFKHKIKLVYPLSNVNPELDRNPYVFQINTPDTLVFDKMANEIVRQAGDFNLIAIVPETEDPYAGAFLEKLRKKVFFNEFAMKKEIHYKEYRMSGKADKNNLEALLDPERKNYVVVPTNEEATLSKIVPTLAGIVEQDRTDIRLFGMTEWLRAQSVDPEDMFTLKAQIFSFFAFDYSSAQTNRFIKKYRKWYHTEPQAVSSYFQNSSSSSGYSRYGAWGYDVSYYFIAALARRGENFEYCPDPLDLSPVQFNFCFKRISNWGGFYNEGIFMLKFLPGYEVKRLPVFSMQPLMPLEEIE</sequence>
<evidence type="ECO:0000259" key="1">
    <source>
        <dbReference type="PROSITE" id="PS51782"/>
    </source>
</evidence>
<dbReference type="SMART" id="SM00257">
    <property type="entry name" value="LysM"/>
    <property type="match status" value="5"/>
</dbReference>
<keyword evidence="3" id="KW-1185">Reference proteome</keyword>
<dbReference type="CDD" id="cd00118">
    <property type="entry name" value="LysM"/>
    <property type="match status" value="5"/>
</dbReference>